<proteinExistence type="predicted"/>
<gene>
    <name evidence="1" type="ORF">EA756_08675</name>
</gene>
<name>A0A3R9RE16_9GAMM</name>
<reference evidence="1 2" key="1">
    <citation type="submission" date="2018-10" db="EMBL/GenBank/DDBJ databases">
        <title>GWAS and RNA-Seq identify cryptic mechanisms of antimicrobial resistance in Acinetobacter baumannii.</title>
        <authorList>
            <person name="Sahl J.W."/>
        </authorList>
    </citation>
    <scope>NUCLEOTIDE SEQUENCE [LARGE SCALE GENOMIC DNA]</scope>
    <source>
        <strain evidence="1 2">TG41018</strain>
    </source>
</reference>
<evidence type="ECO:0000313" key="2">
    <source>
        <dbReference type="Proteomes" id="UP000276905"/>
    </source>
</evidence>
<protein>
    <submittedName>
        <fullName evidence="1">Uncharacterized protein</fullName>
    </submittedName>
</protein>
<sequence>MNAVAVEKFERFEWLTHGLTASSPSIEPVVRGTGEKPLNYQDRLGAIASMDTQLAKSVTSLIIFEGKSESDYEFVRQHLAKIMIHNATVDKKREPEHVAMYHLAWLIARMVLDFSLNPELEEHYTAKGRLAYAGLKSNQMSTECYRKTWKPYENLMTIAIESAIDEAGKAIEAYKKNTYKEMKA</sequence>
<comment type="caution">
    <text evidence="1">The sequence shown here is derived from an EMBL/GenBank/DDBJ whole genome shotgun (WGS) entry which is preliminary data.</text>
</comment>
<dbReference type="Proteomes" id="UP000276905">
    <property type="component" value="Unassembled WGS sequence"/>
</dbReference>
<dbReference type="RefSeq" id="WP_125698877.1">
    <property type="nucleotide sequence ID" value="NZ_RFES01000005.1"/>
</dbReference>
<dbReference type="EMBL" id="RFES01000005">
    <property type="protein sequence ID" value="RSO57556.1"/>
    <property type="molecule type" value="Genomic_DNA"/>
</dbReference>
<accession>A0A3R9RE16</accession>
<organism evidence="1 2">
    <name type="scientific">Acinetobacter lactucae</name>
    <dbReference type="NCBI Taxonomy" id="1785128"/>
    <lineage>
        <taxon>Bacteria</taxon>
        <taxon>Pseudomonadati</taxon>
        <taxon>Pseudomonadota</taxon>
        <taxon>Gammaproteobacteria</taxon>
        <taxon>Moraxellales</taxon>
        <taxon>Moraxellaceae</taxon>
        <taxon>Acinetobacter</taxon>
        <taxon>Acinetobacter calcoaceticus/baumannii complex</taxon>
    </lineage>
</organism>
<dbReference type="AlphaFoldDB" id="A0A3R9RE16"/>
<evidence type="ECO:0000313" key="1">
    <source>
        <dbReference type="EMBL" id="RSO57556.1"/>
    </source>
</evidence>